<accession>A0A256J0Q9</accession>
<dbReference type="Proteomes" id="UP000216409">
    <property type="component" value="Unassembled WGS sequence"/>
</dbReference>
<evidence type="ECO:0000259" key="2">
    <source>
        <dbReference type="Pfam" id="PF07790"/>
    </source>
</evidence>
<dbReference type="Pfam" id="PF07790">
    <property type="entry name" value="Pilin_N"/>
    <property type="match status" value="1"/>
</dbReference>
<feature type="domain" description="Archaeal Type IV pilin N-terminal" evidence="2">
    <location>
        <begin position="6"/>
        <end position="87"/>
    </location>
</feature>
<evidence type="ECO:0000256" key="1">
    <source>
        <dbReference type="SAM" id="Phobius"/>
    </source>
</evidence>
<dbReference type="NCBIfam" id="TIGR02537">
    <property type="entry name" value="arch_flag_Nterm"/>
    <property type="match status" value="1"/>
</dbReference>
<evidence type="ECO:0000313" key="4">
    <source>
        <dbReference type="EMBL" id="QAY19486.1"/>
    </source>
</evidence>
<organism evidence="3 5">
    <name type="scientific">Halorubrum ezzemoulense</name>
    <name type="common">Halorubrum chaoviator</name>
    <dbReference type="NCBI Taxonomy" id="337243"/>
    <lineage>
        <taxon>Archaea</taxon>
        <taxon>Methanobacteriati</taxon>
        <taxon>Methanobacteriota</taxon>
        <taxon>Stenosarchaea group</taxon>
        <taxon>Halobacteria</taxon>
        <taxon>Halobacteriales</taxon>
        <taxon>Haloferacaceae</taxon>
        <taxon>Halorubrum</taxon>
    </lineage>
</organism>
<keyword evidence="1" id="KW-0472">Membrane</keyword>
<dbReference type="EMBL" id="CP034940">
    <property type="protein sequence ID" value="QAY19486.1"/>
    <property type="molecule type" value="Genomic_DNA"/>
</dbReference>
<reference evidence="3" key="2">
    <citation type="submission" date="2017-05" db="EMBL/GenBank/DDBJ databases">
        <authorList>
            <person name="Song R."/>
            <person name="Chenine A.L."/>
            <person name="Ruprecht R.M."/>
        </authorList>
    </citation>
    <scope>NUCLEOTIDE SEQUENCE</scope>
    <source>
        <strain evidence="3">LD3</strain>
    </source>
</reference>
<dbReference type="Proteomes" id="UP000293073">
    <property type="component" value="Chromosome"/>
</dbReference>
<dbReference type="InterPro" id="IPR012859">
    <property type="entry name" value="Pilin_N_archaeal"/>
</dbReference>
<sequence>MSQQDRAVTPVISTILVVAIVVILAATVSVAFLGITENLTEPAPIVGDTTGELIPGGGENEQVVQITHVAGDSIAVEEIEIIVRVSGSGSEFPKEARLVNLPSDGPFPRSIDNDDIQGDNLVDSTGGQFTSEYNGDQIIVVDDSNIWSPSDTIQFRLNSGDEGVDFSDGDADELEVVIVHKPSNAIISEHTFRP</sequence>
<dbReference type="AlphaFoldDB" id="A0A256J0Q9"/>
<dbReference type="KEGG" id="hezz:EO776_05460"/>
<evidence type="ECO:0000313" key="6">
    <source>
        <dbReference type="Proteomes" id="UP000293073"/>
    </source>
</evidence>
<proteinExistence type="predicted"/>
<keyword evidence="1" id="KW-1133">Transmembrane helix</keyword>
<feature type="transmembrane region" description="Helical" evidence="1">
    <location>
        <begin position="12"/>
        <end position="35"/>
    </location>
</feature>
<dbReference type="InterPro" id="IPR013373">
    <property type="entry name" value="Flagellin/pilin_N_arc"/>
</dbReference>
<keyword evidence="1" id="KW-0812">Transmembrane</keyword>
<protein>
    <submittedName>
        <fullName evidence="4">Type IV pilin</fullName>
    </submittedName>
</protein>
<name>A0A256J0Q9_HALEZ</name>
<reference evidence="3 5" key="1">
    <citation type="journal article" date="2014" name="Front. Microbiol.">
        <title>Population and genomic analysis of the genus Halorubrum.</title>
        <authorList>
            <person name="Fullmer M.S."/>
            <person name="Soucy S.M."/>
            <person name="Swithers K.S."/>
            <person name="Makkay A.M."/>
            <person name="Wheeler R."/>
            <person name="Ventosa A."/>
            <person name="Gogarten J.P."/>
            <person name="Papke R.T."/>
        </authorList>
    </citation>
    <scope>NUCLEOTIDE SEQUENCE [LARGE SCALE GENOMIC DNA]</scope>
    <source>
        <strain evidence="3 5">LD3</strain>
    </source>
</reference>
<reference evidence="6" key="4">
    <citation type="submission" date="2019-01" db="EMBL/GenBank/DDBJ databases">
        <title>Complete genome of Halorubrum ezzemoulense strain FB21.</title>
        <authorList>
            <person name="Feng Y."/>
            <person name="Louyakis A.S."/>
            <person name="Papke R.T."/>
            <person name="Gogarten J.P."/>
        </authorList>
    </citation>
    <scope>NUCLEOTIDE SEQUENCE [LARGE SCALE GENOMIC DNA]</scope>
    <source>
        <strain evidence="6">Fb21</strain>
    </source>
</reference>
<dbReference type="EMBL" id="NHOW01000072">
    <property type="protein sequence ID" value="OYR61962.1"/>
    <property type="molecule type" value="Genomic_DNA"/>
</dbReference>
<gene>
    <name evidence="3" type="ORF">DJ83_06375</name>
    <name evidence="4" type="ORF">EO776_05460</name>
</gene>
<evidence type="ECO:0000313" key="3">
    <source>
        <dbReference type="EMBL" id="OYR61962.1"/>
    </source>
</evidence>
<dbReference type="RefSeq" id="WP_094520936.1">
    <property type="nucleotide sequence ID" value="NZ_CP034940.1"/>
</dbReference>
<evidence type="ECO:0000313" key="5">
    <source>
        <dbReference type="Proteomes" id="UP000216409"/>
    </source>
</evidence>
<dbReference type="GeneID" id="301359216"/>
<reference evidence="4" key="3">
    <citation type="journal article" date="2019" name="Microbiol. Resour. Announc.">
        <title>Complete Genome Sequence of Halorubrum ezzemoulense Strain Fb21.</title>
        <authorList>
            <person name="Feng Y."/>
            <person name="Louyakis A.S."/>
            <person name="Makkay A.M."/>
            <person name="Guerrero R.O."/>
            <person name="Papke R.T."/>
            <person name="Gogarten J.P."/>
        </authorList>
    </citation>
    <scope>NUCLEOTIDE SEQUENCE</scope>
    <source>
        <strain evidence="4">Fb21</strain>
    </source>
</reference>